<dbReference type="NCBIfam" id="TIGR01297">
    <property type="entry name" value="CDF"/>
    <property type="match status" value="1"/>
</dbReference>
<evidence type="ECO:0000256" key="5">
    <source>
        <dbReference type="ARBA" id="ARBA00022989"/>
    </source>
</evidence>
<organism evidence="9 10">
    <name type="scientific">Aerophobetes bacterium</name>
    <dbReference type="NCBI Taxonomy" id="2030807"/>
    <lineage>
        <taxon>Bacteria</taxon>
        <taxon>Candidatus Aerophobota</taxon>
    </lineage>
</organism>
<dbReference type="InterPro" id="IPR002524">
    <property type="entry name" value="Cation_efflux"/>
</dbReference>
<accession>A0A662DHP1</accession>
<evidence type="ECO:0000256" key="6">
    <source>
        <dbReference type="ARBA" id="ARBA00023136"/>
    </source>
</evidence>
<dbReference type="PANTHER" id="PTHR43840">
    <property type="entry name" value="MITOCHONDRIAL METAL TRANSPORTER 1-RELATED"/>
    <property type="match status" value="1"/>
</dbReference>
<dbReference type="Pfam" id="PF01545">
    <property type="entry name" value="Cation_efflux"/>
    <property type="match status" value="1"/>
</dbReference>
<comment type="similarity">
    <text evidence="2">Belongs to the cation diffusion facilitator (CDF) transporter (TC 2.A.4) family.</text>
</comment>
<keyword evidence="5" id="KW-1133">Transmembrane helix</keyword>
<protein>
    <submittedName>
        <fullName evidence="9">Uncharacterized protein</fullName>
    </submittedName>
</protein>
<comment type="subcellular location">
    <subcellularLocation>
        <location evidence="1">Membrane</location>
        <topology evidence="1">Multi-pass membrane protein</topology>
    </subcellularLocation>
</comment>
<keyword evidence="6" id="KW-0472">Membrane</keyword>
<dbReference type="InterPro" id="IPR027470">
    <property type="entry name" value="Cation_efflux_CTD"/>
</dbReference>
<evidence type="ECO:0000256" key="4">
    <source>
        <dbReference type="ARBA" id="ARBA00022692"/>
    </source>
</evidence>
<evidence type="ECO:0000313" key="9">
    <source>
        <dbReference type="EMBL" id="RLE13652.1"/>
    </source>
</evidence>
<keyword evidence="3" id="KW-0813">Transport</keyword>
<dbReference type="EMBL" id="QMQA01000084">
    <property type="protein sequence ID" value="RLE13652.1"/>
    <property type="molecule type" value="Genomic_DNA"/>
</dbReference>
<reference evidence="9 10" key="1">
    <citation type="submission" date="2018-06" db="EMBL/GenBank/DDBJ databases">
        <title>Extensive metabolic versatility and redundancy in microbially diverse, dynamic hydrothermal sediments.</title>
        <authorList>
            <person name="Dombrowski N."/>
            <person name="Teske A."/>
            <person name="Baker B.J."/>
        </authorList>
    </citation>
    <scope>NUCLEOTIDE SEQUENCE [LARGE SCALE GENOMIC DNA]</scope>
    <source>
        <strain evidence="9">B3_G15</strain>
    </source>
</reference>
<gene>
    <name evidence="9" type="ORF">DRJ04_03930</name>
</gene>
<dbReference type="GO" id="GO:0008324">
    <property type="term" value="F:monoatomic cation transmembrane transporter activity"/>
    <property type="evidence" value="ECO:0007669"/>
    <property type="project" value="InterPro"/>
</dbReference>
<feature type="domain" description="Cation efflux protein transmembrane" evidence="7">
    <location>
        <begin position="1"/>
        <end position="167"/>
    </location>
</feature>
<dbReference type="Pfam" id="PF16916">
    <property type="entry name" value="ZT_dimer"/>
    <property type="match status" value="1"/>
</dbReference>
<feature type="non-terminal residue" evidence="9">
    <location>
        <position position="1"/>
    </location>
</feature>
<dbReference type="InterPro" id="IPR050291">
    <property type="entry name" value="CDF_Transporter"/>
</dbReference>
<evidence type="ECO:0000259" key="8">
    <source>
        <dbReference type="Pfam" id="PF16916"/>
    </source>
</evidence>
<dbReference type="AlphaFoldDB" id="A0A662DHP1"/>
<comment type="caution">
    <text evidence="9">The sequence shown here is derived from an EMBL/GenBank/DDBJ whole genome shotgun (WGS) entry which is preliminary data.</text>
</comment>
<keyword evidence="4" id="KW-0812">Transmembrane</keyword>
<evidence type="ECO:0000256" key="1">
    <source>
        <dbReference type="ARBA" id="ARBA00004141"/>
    </source>
</evidence>
<evidence type="ECO:0000313" key="10">
    <source>
        <dbReference type="Proteomes" id="UP000280417"/>
    </source>
</evidence>
<dbReference type="Gene3D" id="1.20.1510.10">
    <property type="entry name" value="Cation efflux protein transmembrane domain"/>
    <property type="match status" value="1"/>
</dbReference>
<dbReference type="Proteomes" id="UP000280417">
    <property type="component" value="Unassembled WGS sequence"/>
</dbReference>
<dbReference type="Gene3D" id="3.30.70.1350">
    <property type="entry name" value="Cation efflux protein, cytoplasmic domain"/>
    <property type="match status" value="1"/>
</dbReference>
<feature type="domain" description="Cation efflux protein cytoplasmic" evidence="8">
    <location>
        <begin position="174"/>
        <end position="248"/>
    </location>
</feature>
<dbReference type="InterPro" id="IPR036837">
    <property type="entry name" value="Cation_efflux_CTD_sf"/>
</dbReference>
<name>A0A662DHP1_UNCAE</name>
<dbReference type="SUPFAM" id="SSF160240">
    <property type="entry name" value="Cation efflux protein cytoplasmic domain-like"/>
    <property type="match status" value="1"/>
</dbReference>
<dbReference type="GO" id="GO:0016020">
    <property type="term" value="C:membrane"/>
    <property type="evidence" value="ECO:0007669"/>
    <property type="project" value="UniProtKB-SubCell"/>
</dbReference>
<dbReference type="SUPFAM" id="SSF161111">
    <property type="entry name" value="Cation efflux protein transmembrane domain-like"/>
    <property type="match status" value="1"/>
</dbReference>
<proteinExistence type="inferred from homology"/>
<evidence type="ECO:0000256" key="3">
    <source>
        <dbReference type="ARBA" id="ARBA00022448"/>
    </source>
</evidence>
<dbReference type="InterPro" id="IPR058533">
    <property type="entry name" value="Cation_efflux_TM"/>
</dbReference>
<dbReference type="InterPro" id="IPR027469">
    <property type="entry name" value="Cation_efflux_TMD_sf"/>
</dbReference>
<dbReference type="FunFam" id="1.20.1510.10:FF:000006">
    <property type="entry name" value="Divalent cation efflux transporter"/>
    <property type="match status" value="1"/>
</dbReference>
<dbReference type="PANTHER" id="PTHR43840:SF15">
    <property type="entry name" value="MITOCHONDRIAL METAL TRANSPORTER 1-RELATED"/>
    <property type="match status" value="1"/>
</dbReference>
<evidence type="ECO:0000259" key="7">
    <source>
        <dbReference type="Pfam" id="PF01545"/>
    </source>
</evidence>
<evidence type="ECO:0000256" key="2">
    <source>
        <dbReference type="ARBA" id="ARBA00008114"/>
    </source>
</evidence>
<sequence length="252" mass="27098">IADALHSLSVLATDIVVLLGLKYSTKASDENHPYGHEKIETLISSILGMALAGIGVKIGYDGIKAIFYPPSTSPTVLALLAALLSLAGKEALYRYTFCVGKKINSRLIIANAWHHRSDALSSLVTLVGITGSMIGFRLFDPLAATFLAFFIIKVGIKITGSTFSELVESSAGKELTGKIREIASLTNGVSGVHRIRARYIGSSIMVELHIEVAGDMKVDEAHFIADEVERKIMENIKQVKEVLVHVDPLPGG</sequence>